<evidence type="ECO:0000313" key="3">
    <source>
        <dbReference type="Proteomes" id="UP000326336"/>
    </source>
</evidence>
<reference evidence="2 3" key="1">
    <citation type="journal article" date="2019" name="Int. J. Syst. Evol. Microbiol.">
        <title>Bifidobacterium jacchi sp. nov., isolated from the faeces of a baby common marmoset (Callithrix jacchus).</title>
        <authorList>
            <person name="Modesto M."/>
            <person name="Watanabe K."/>
            <person name="Arita M."/>
            <person name="Satti M."/>
            <person name="Oki K."/>
            <person name="Sciavilla P."/>
            <person name="Patavino C."/>
            <person name="Camma C."/>
            <person name="Michelini S."/>
            <person name="Sgorbati B."/>
            <person name="Mattarelli P."/>
        </authorList>
    </citation>
    <scope>NUCLEOTIDE SEQUENCE [LARGE SCALE GENOMIC DNA]</scope>
    <source>
        <strain evidence="2 3">MRM 9.3</strain>
    </source>
</reference>
<keyword evidence="1" id="KW-0812">Transmembrane</keyword>
<sequence>MNDLIPLALWLFSVLWSLSVCGICVHRGRFLSSERHPKVSPVSWNVVVAQVVSVLFAGFPFIVYIMVEHDISDAMHDFYERHMIVAVAVVIVLVFAELAVMYAQARRAMFTQRDEVLEKAGRRAAERR</sequence>
<name>A0A5N5RLS4_9BIFI</name>
<feature type="transmembrane region" description="Helical" evidence="1">
    <location>
        <begin position="6"/>
        <end position="25"/>
    </location>
</feature>
<accession>A0A5N5RLS4</accession>
<proteinExistence type="predicted"/>
<feature type="transmembrane region" description="Helical" evidence="1">
    <location>
        <begin position="46"/>
        <end position="67"/>
    </location>
</feature>
<keyword evidence="3" id="KW-1185">Reference proteome</keyword>
<dbReference type="Proteomes" id="UP000326336">
    <property type="component" value="Unassembled WGS sequence"/>
</dbReference>
<dbReference type="AlphaFoldDB" id="A0A5N5RLS4"/>
<dbReference type="RefSeq" id="WP_151915986.1">
    <property type="nucleotide sequence ID" value="NZ_RQSP01000003.1"/>
</dbReference>
<comment type="caution">
    <text evidence="2">The sequence shown here is derived from an EMBL/GenBank/DDBJ whole genome shotgun (WGS) entry which is preliminary data.</text>
</comment>
<organism evidence="2 3">
    <name type="scientific">Bifidobacterium jacchi</name>
    <dbReference type="NCBI Taxonomy" id="2490545"/>
    <lineage>
        <taxon>Bacteria</taxon>
        <taxon>Bacillati</taxon>
        <taxon>Actinomycetota</taxon>
        <taxon>Actinomycetes</taxon>
        <taxon>Bifidobacteriales</taxon>
        <taxon>Bifidobacteriaceae</taxon>
        <taxon>Bifidobacterium</taxon>
    </lineage>
</organism>
<keyword evidence="1" id="KW-1133">Transmembrane helix</keyword>
<dbReference type="EMBL" id="RQSP01000003">
    <property type="protein sequence ID" value="KAB5608296.1"/>
    <property type="molecule type" value="Genomic_DNA"/>
</dbReference>
<feature type="transmembrane region" description="Helical" evidence="1">
    <location>
        <begin position="82"/>
        <end position="103"/>
    </location>
</feature>
<protein>
    <submittedName>
        <fullName evidence="2">C4-dicarboxylate ABC transporter</fullName>
    </submittedName>
</protein>
<evidence type="ECO:0000313" key="2">
    <source>
        <dbReference type="EMBL" id="KAB5608296.1"/>
    </source>
</evidence>
<gene>
    <name evidence="2" type="ORF">EHS19_01300</name>
</gene>
<evidence type="ECO:0000256" key="1">
    <source>
        <dbReference type="SAM" id="Phobius"/>
    </source>
</evidence>
<keyword evidence="1" id="KW-0472">Membrane</keyword>